<dbReference type="InterPro" id="IPR014774">
    <property type="entry name" value="KaiC-like_dom"/>
</dbReference>
<evidence type="ECO:0000256" key="3">
    <source>
        <dbReference type="ARBA" id="ARBA00022679"/>
    </source>
</evidence>
<keyword evidence="3" id="KW-0808">Transferase</keyword>
<keyword evidence="4" id="KW-0677">Repeat</keyword>
<dbReference type="Gene3D" id="3.40.50.300">
    <property type="entry name" value="P-loop containing nucleotide triphosphate hydrolases"/>
    <property type="match status" value="2"/>
</dbReference>
<keyword evidence="9" id="KW-1185">Reference proteome</keyword>
<dbReference type="EMBL" id="JAMQON010000001">
    <property type="protein sequence ID" value="MDS0258748.1"/>
    <property type="molecule type" value="Genomic_DNA"/>
</dbReference>
<evidence type="ECO:0000256" key="1">
    <source>
        <dbReference type="ARBA" id="ARBA00012513"/>
    </source>
</evidence>
<organism evidence="8 9">
    <name type="scientific">Haloarcula saliterrae</name>
    <dbReference type="NCBI Taxonomy" id="2950534"/>
    <lineage>
        <taxon>Archaea</taxon>
        <taxon>Methanobacteriati</taxon>
        <taxon>Methanobacteriota</taxon>
        <taxon>Stenosarchaea group</taxon>
        <taxon>Halobacteria</taxon>
        <taxon>Halobacteriales</taxon>
        <taxon>Haloarculaceae</taxon>
        <taxon>Haloarcula</taxon>
    </lineage>
</organism>
<dbReference type="PANTHER" id="PTHR42926:SF1">
    <property type="entry name" value="CIRCADIAN CLOCK OSCILLATOR PROTEIN KAIC 1"/>
    <property type="match status" value="1"/>
</dbReference>
<feature type="domain" description="KaiC" evidence="7">
    <location>
        <begin position="7"/>
        <end position="242"/>
    </location>
</feature>
<accession>A0ABU2F8Y1</accession>
<dbReference type="EC" id="2.7.11.1" evidence="1"/>
<dbReference type="RefSeq" id="WP_310918309.1">
    <property type="nucleotide sequence ID" value="NZ_JAMQON010000001.1"/>
</dbReference>
<dbReference type="SUPFAM" id="SSF52540">
    <property type="entry name" value="P-loop containing nucleoside triphosphate hydrolases"/>
    <property type="match status" value="2"/>
</dbReference>
<dbReference type="InterPro" id="IPR051347">
    <property type="entry name" value="Circadian_clock_KaiC-rel"/>
</dbReference>
<dbReference type="InterPro" id="IPR010624">
    <property type="entry name" value="KaiC_dom"/>
</dbReference>
<dbReference type="InterPro" id="IPR030665">
    <property type="entry name" value="KaiC"/>
</dbReference>
<evidence type="ECO:0000313" key="8">
    <source>
        <dbReference type="EMBL" id="MDS0258748.1"/>
    </source>
</evidence>
<dbReference type="Pfam" id="PF06745">
    <property type="entry name" value="ATPase"/>
    <property type="match status" value="2"/>
</dbReference>
<dbReference type="PROSITE" id="PS51146">
    <property type="entry name" value="KAIC"/>
    <property type="match status" value="2"/>
</dbReference>
<name>A0ABU2F8Y1_9EURY</name>
<evidence type="ECO:0000256" key="6">
    <source>
        <dbReference type="ARBA" id="ARBA00022801"/>
    </source>
</evidence>
<evidence type="ECO:0000259" key="7">
    <source>
        <dbReference type="PROSITE" id="PS51146"/>
    </source>
</evidence>
<dbReference type="Proteomes" id="UP001259659">
    <property type="component" value="Unassembled WGS sequence"/>
</dbReference>
<gene>
    <name evidence="8" type="ORF">NDI56_05000</name>
</gene>
<comment type="caution">
    <text evidence="8">The sequence shown here is derived from an EMBL/GenBank/DDBJ whole genome shotgun (WGS) entry which is preliminary data.</text>
</comment>
<dbReference type="InterPro" id="IPR027417">
    <property type="entry name" value="P-loop_NTPase"/>
</dbReference>
<feature type="domain" description="KaiC" evidence="7">
    <location>
        <begin position="244"/>
        <end position="478"/>
    </location>
</feature>
<evidence type="ECO:0000313" key="9">
    <source>
        <dbReference type="Proteomes" id="UP001259659"/>
    </source>
</evidence>
<sequence length="484" mass="52395">MASPDSSRVSSGLAGLDEILDGGFIDERTYSIRGESGTGKTILGYHFLTAGAAAGETGLYFAFEETAKDITANAASLGFDLSDVVIEDMSPSATQFMEDGTYTVFGPGEVEASGIVSRISDAVASNDPDRVFIDPLTLLRHLTPDEYQFKRTAASLMSYMKERGVTTLFTTQATATQSDEDLQYLADGSVTLRRTDRGREIAVEKFRGSGFRGGTHGLRIDGGRGLTVFPSLVPDDHRQPFSYERLSSDIDEFDELLGGGIERGSITLVSGPSGVGKSTTGTALACASARRGERAAAFLFEESEHSFSHRSDAIGLGVSELREAGSLEVHEVEPLRISADEFAQRVRESVEARDTEFVLLDGTAGYRLALQNPDRELRAELHALCRYLRNMGVTVALTDELSSVTGTFQASDSHVSYLADNVVFIRYIEVGGEIRKAVGVLKKRFGQFESTLRAFRIEDDGIHIGDTLSDLRGVLTGTPTRQTD</sequence>
<evidence type="ECO:0000256" key="5">
    <source>
        <dbReference type="ARBA" id="ARBA00022777"/>
    </source>
</evidence>
<keyword evidence="5" id="KW-0418">Kinase</keyword>
<keyword evidence="6" id="KW-0378">Hydrolase</keyword>
<reference evidence="8 9" key="1">
    <citation type="submission" date="2022-06" db="EMBL/GenBank/DDBJ databases">
        <title>Haloarcula sp. a new haloarchaeum isolate from saline soil.</title>
        <authorList>
            <person name="Strakova D."/>
            <person name="Galisteo C."/>
            <person name="Sanchez-Porro C."/>
            <person name="Ventosa A."/>
        </authorList>
    </citation>
    <scope>NUCLEOTIDE SEQUENCE [LARGE SCALE GENOMIC DNA]</scope>
    <source>
        <strain evidence="8 9">S1CR25-12</strain>
    </source>
</reference>
<protein>
    <recommendedName>
        <fullName evidence="1">non-specific serine/threonine protein kinase</fullName>
        <ecNumber evidence="1">2.7.11.1</ecNumber>
    </recommendedName>
</protein>
<keyword evidence="2" id="KW-0597">Phosphoprotein</keyword>
<evidence type="ECO:0000256" key="2">
    <source>
        <dbReference type="ARBA" id="ARBA00022553"/>
    </source>
</evidence>
<dbReference type="PANTHER" id="PTHR42926">
    <property type="match status" value="1"/>
</dbReference>
<proteinExistence type="predicted"/>
<dbReference type="PIRSF" id="PIRSF039117">
    <property type="entry name" value="KaiC"/>
    <property type="match status" value="1"/>
</dbReference>
<evidence type="ECO:0000256" key="4">
    <source>
        <dbReference type="ARBA" id="ARBA00022737"/>
    </source>
</evidence>